<evidence type="ECO:0000256" key="6">
    <source>
        <dbReference type="SAM" id="Phobius"/>
    </source>
</evidence>
<keyword evidence="4 6" id="KW-1133">Transmembrane helix</keyword>
<dbReference type="Pfam" id="PF02588">
    <property type="entry name" value="YitT_membrane"/>
    <property type="match status" value="1"/>
</dbReference>
<dbReference type="Pfam" id="PF10035">
    <property type="entry name" value="DUF2179"/>
    <property type="match status" value="1"/>
</dbReference>
<protein>
    <submittedName>
        <fullName evidence="8">YitT family protein</fullName>
    </submittedName>
</protein>
<keyword evidence="5 6" id="KW-0472">Membrane</keyword>
<dbReference type="RefSeq" id="WP_117722760.1">
    <property type="nucleotide sequence ID" value="NZ_CAJUBB010000004.1"/>
</dbReference>
<dbReference type="Gene3D" id="3.30.70.120">
    <property type="match status" value="1"/>
</dbReference>
<organism evidence="8 9">
    <name type="scientific">Butyricimonas virosa</name>
    <dbReference type="NCBI Taxonomy" id="544645"/>
    <lineage>
        <taxon>Bacteria</taxon>
        <taxon>Pseudomonadati</taxon>
        <taxon>Bacteroidota</taxon>
        <taxon>Bacteroidia</taxon>
        <taxon>Bacteroidales</taxon>
        <taxon>Odoribacteraceae</taxon>
        <taxon>Butyricimonas</taxon>
    </lineage>
</organism>
<dbReference type="PROSITE" id="PS51257">
    <property type="entry name" value="PROKAR_LIPOPROTEIN"/>
    <property type="match status" value="1"/>
</dbReference>
<proteinExistence type="predicted"/>
<keyword evidence="3 6" id="KW-0812">Transmembrane</keyword>
<dbReference type="InterPro" id="IPR051461">
    <property type="entry name" value="UPF0750_membrane"/>
</dbReference>
<dbReference type="EMBL" id="QSCR01000020">
    <property type="protein sequence ID" value="RGY16260.1"/>
    <property type="molecule type" value="Genomic_DNA"/>
</dbReference>
<evidence type="ECO:0000256" key="5">
    <source>
        <dbReference type="ARBA" id="ARBA00023136"/>
    </source>
</evidence>
<evidence type="ECO:0000256" key="1">
    <source>
        <dbReference type="ARBA" id="ARBA00004651"/>
    </source>
</evidence>
<dbReference type="CDD" id="cd16380">
    <property type="entry name" value="YitT_C"/>
    <property type="match status" value="1"/>
</dbReference>
<dbReference type="Proteomes" id="UP000286063">
    <property type="component" value="Unassembled WGS sequence"/>
</dbReference>
<feature type="transmembrane region" description="Helical" evidence="6">
    <location>
        <begin position="60"/>
        <end position="78"/>
    </location>
</feature>
<evidence type="ECO:0000256" key="2">
    <source>
        <dbReference type="ARBA" id="ARBA00022475"/>
    </source>
</evidence>
<dbReference type="AlphaFoldDB" id="A0A413ILT0"/>
<gene>
    <name evidence="8" type="ORF">DXA50_11570</name>
</gene>
<evidence type="ECO:0000259" key="7">
    <source>
        <dbReference type="Pfam" id="PF10035"/>
    </source>
</evidence>
<feature type="domain" description="DUF2179" evidence="7">
    <location>
        <begin position="247"/>
        <end position="301"/>
    </location>
</feature>
<dbReference type="InterPro" id="IPR003740">
    <property type="entry name" value="YitT"/>
</dbReference>
<dbReference type="InterPro" id="IPR019264">
    <property type="entry name" value="DUF2179"/>
</dbReference>
<feature type="transmembrane region" description="Helical" evidence="6">
    <location>
        <begin position="132"/>
        <end position="151"/>
    </location>
</feature>
<feature type="transmembrane region" description="Helical" evidence="6">
    <location>
        <begin position="90"/>
        <end position="112"/>
    </location>
</feature>
<reference evidence="8 9" key="1">
    <citation type="submission" date="2018-08" db="EMBL/GenBank/DDBJ databases">
        <title>A genome reference for cultivated species of the human gut microbiota.</title>
        <authorList>
            <person name="Zou Y."/>
            <person name="Xue W."/>
            <person name="Luo G."/>
        </authorList>
    </citation>
    <scope>NUCLEOTIDE SEQUENCE [LARGE SCALE GENOMIC DNA]</scope>
    <source>
        <strain evidence="8 9">OF02-7</strain>
    </source>
</reference>
<dbReference type="GO" id="GO:0005886">
    <property type="term" value="C:plasma membrane"/>
    <property type="evidence" value="ECO:0007669"/>
    <property type="project" value="UniProtKB-SubCell"/>
</dbReference>
<comment type="caution">
    <text evidence="8">The sequence shown here is derived from an EMBL/GenBank/DDBJ whole genome shotgun (WGS) entry which is preliminary data.</text>
</comment>
<dbReference type="PANTHER" id="PTHR33545">
    <property type="entry name" value="UPF0750 MEMBRANE PROTEIN YITT-RELATED"/>
    <property type="match status" value="1"/>
</dbReference>
<evidence type="ECO:0000256" key="3">
    <source>
        <dbReference type="ARBA" id="ARBA00022692"/>
    </source>
</evidence>
<evidence type="ECO:0000313" key="9">
    <source>
        <dbReference type="Proteomes" id="UP000286063"/>
    </source>
</evidence>
<keyword evidence="2" id="KW-1003">Cell membrane</keyword>
<dbReference type="OrthoDB" id="1422399at2"/>
<name>A0A413ILT0_9BACT</name>
<feature type="transmembrane region" description="Helical" evidence="6">
    <location>
        <begin position="20"/>
        <end position="40"/>
    </location>
</feature>
<comment type="subcellular location">
    <subcellularLocation>
        <location evidence="1">Cell membrane</location>
        <topology evidence="1">Multi-pass membrane protein</topology>
    </subcellularLocation>
</comment>
<evidence type="ECO:0000256" key="4">
    <source>
        <dbReference type="ARBA" id="ARBA00022989"/>
    </source>
</evidence>
<dbReference type="PANTHER" id="PTHR33545:SF5">
    <property type="entry name" value="UPF0750 MEMBRANE PROTEIN YITT"/>
    <property type="match status" value="1"/>
</dbReference>
<dbReference type="InterPro" id="IPR015867">
    <property type="entry name" value="N-reg_PII/ATP_PRibTrfase_C"/>
</dbReference>
<dbReference type="PIRSF" id="PIRSF006483">
    <property type="entry name" value="Membrane_protein_YitT"/>
    <property type="match status" value="1"/>
</dbReference>
<accession>A0A413ILT0</accession>
<sequence length="310" mass="34609">MVNILLKEKPFTREWFRTYALLIGGAFVLALGYSCFMAPYKIVPGGIYGITIVLQHKWGFPIGIAALCFNLPLSLLGLRVLGSGFGVKTFICFILVAVFSDSLPTLLLTLMGEPIPTDPMMALDPFKLGDEVLLACIFGGVVMGVGVGMIMKTRASSGGTDVLSNILYKWTHRPLGQLQIMIDSCIVVFGFLMFQDWKVPMYSWLSIFLMGKTIDIILQGFNAKKSFFIISDKAEEIREYVLNDLHRGGSIVPIQGMYNRAEKEMIMTMVNRRQMVTLQQAIYKIDPNAFVTIFDAKQILGKGFKRLDAE</sequence>
<evidence type="ECO:0000313" key="8">
    <source>
        <dbReference type="EMBL" id="RGY16260.1"/>
    </source>
</evidence>